<evidence type="ECO:0000313" key="3">
    <source>
        <dbReference type="Proteomes" id="UP000295662"/>
    </source>
</evidence>
<name>A0A4R7SRQ5_9BACT</name>
<dbReference type="Pfam" id="PF01541">
    <property type="entry name" value="GIY-YIG"/>
    <property type="match status" value="1"/>
</dbReference>
<dbReference type="RefSeq" id="WP_133792852.1">
    <property type="nucleotide sequence ID" value="NZ_SOCA01000001.1"/>
</dbReference>
<dbReference type="Gene3D" id="3.40.1440.10">
    <property type="entry name" value="GIY-YIG endonuclease"/>
    <property type="match status" value="1"/>
</dbReference>
<keyword evidence="2" id="KW-0378">Hydrolase</keyword>
<sequence>MYQVYVIQNAEGRFYIGLSEDVSKRLVDHNEGVSKWTKARGPWQLVWSGDSMTLTEARKLENLLKAQKGGSGFYRMTGLIRPQGQSGS</sequence>
<protein>
    <submittedName>
        <fullName evidence="2">Putative endonuclease</fullName>
    </submittedName>
</protein>
<dbReference type="GO" id="GO:0004519">
    <property type="term" value="F:endonuclease activity"/>
    <property type="evidence" value="ECO:0007669"/>
    <property type="project" value="UniProtKB-KW"/>
</dbReference>
<keyword evidence="2" id="KW-0255">Endonuclease</keyword>
<accession>A0A4R7SRQ5</accession>
<gene>
    <name evidence="2" type="ORF">EI77_00155</name>
</gene>
<organism evidence="2 3">
    <name type="scientific">Prosthecobacter fusiformis</name>
    <dbReference type="NCBI Taxonomy" id="48464"/>
    <lineage>
        <taxon>Bacteria</taxon>
        <taxon>Pseudomonadati</taxon>
        <taxon>Verrucomicrobiota</taxon>
        <taxon>Verrucomicrobiia</taxon>
        <taxon>Verrucomicrobiales</taxon>
        <taxon>Verrucomicrobiaceae</taxon>
        <taxon>Prosthecobacter</taxon>
    </lineage>
</organism>
<feature type="domain" description="GIY-YIG" evidence="1">
    <location>
        <begin position="1"/>
        <end position="80"/>
    </location>
</feature>
<dbReference type="Proteomes" id="UP000295662">
    <property type="component" value="Unassembled WGS sequence"/>
</dbReference>
<dbReference type="PROSITE" id="PS50164">
    <property type="entry name" value="GIY_YIG"/>
    <property type="match status" value="1"/>
</dbReference>
<dbReference type="InterPro" id="IPR035901">
    <property type="entry name" value="GIY-YIG_endonuc_sf"/>
</dbReference>
<comment type="caution">
    <text evidence="2">The sequence shown here is derived from an EMBL/GenBank/DDBJ whole genome shotgun (WGS) entry which is preliminary data.</text>
</comment>
<dbReference type="SUPFAM" id="SSF82771">
    <property type="entry name" value="GIY-YIG endonuclease"/>
    <property type="match status" value="1"/>
</dbReference>
<dbReference type="EMBL" id="SOCA01000001">
    <property type="protein sequence ID" value="TDU80857.1"/>
    <property type="molecule type" value="Genomic_DNA"/>
</dbReference>
<evidence type="ECO:0000313" key="2">
    <source>
        <dbReference type="EMBL" id="TDU80857.1"/>
    </source>
</evidence>
<evidence type="ECO:0000259" key="1">
    <source>
        <dbReference type="PROSITE" id="PS50164"/>
    </source>
</evidence>
<dbReference type="OrthoDB" id="5402497at2"/>
<reference evidence="2 3" key="1">
    <citation type="submission" date="2019-03" db="EMBL/GenBank/DDBJ databases">
        <title>Genomic Encyclopedia of Archaeal and Bacterial Type Strains, Phase II (KMG-II): from individual species to whole genera.</title>
        <authorList>
            <person name="Goeker M."/>
        </authorList>
    </citation>
    <scope>NUCLEOTIDE SEQUENCE [LARGE SCALE GENOMIC DNA]</scope>
    <source>
        <strain evidence="2 3">ATCC 25309</strain>
    </source>
</reference>
<proteinExistence type="predicted"/>
<keyword evidence="2" id="KW-0540">Nuclease</keyword>
<dbReference type="AlphaFoldDB" id="A0A4R7SRQ5"/>
<keyword evidence="3" id="KW-1185">Reference proteome</keyword>
<dbReference type="InterPro" id="IPR000305">
    <property type="entry name" value="GIY-YIG_endonuc"/>
</dbReference>